<dbReference type="AlphaFoldDB" id="A0A4Y2HZL0"/>
<dbReference type="EMBL" id="BGPR01002248">
    <property type="protein sequence ID" value="GBM70376.1"/>
    <property type="molecule type" value="Genomic_DNA"/>
</dbReference>
<keyword evidence="2" id="KW-1185">Reference proteome</keyword>
<reference evidence="1 2" key="1">
    <citation type="journal article" date="2019" name="Sci. Rep.">
        <title>Orb-weaving spider Araneus ventricosus genome elucidates the spidroin gene catalogue.</title>
        <authorList>
            <person name="Kono N."/>
            <person name="Nakamura H."/>
            <person name="Ohtoshi R."/>
            <person name="Moran D.A.P."/>
            <person name="Shinohara A."/>
            <person name="Yoshida Y."/>
            <person name="Fujiwara M."/>
            <person name="Mori M."/>
            <person name="Tomita M."/>
            <person name="Arakawa K."/>
        </authorList>
    </citation>
    <scope>NUCLEOTIDE SEQUENCE [LARGE SCALE GENOMIC DNA]</scope>
</reference>
<evidence type="ECO:0000313" key="1">
    <source>
        <dbReference type="EMBL" id="GBM70376.1"/>
    </source>
</evidence>
<organism evidence="1 2">
    <name type="scientific">Araneus ventricosus</name>
    <name type="common">Orbweaver spider</name>
    <name type="synonym">Epeira ventricosa</name>
    <dbReference type="NCBI Taxonomy" id="182803"/>
    <lineage>
        <taxon>Eukaryota</taxon>
        <taxon>Metazoa</taxon>
        <taxon>Ecdysozoa</taxon>
        <taxon>Arthropoda</taxon>
        <taxon>Chelicerata</taxon>
        <taxon>Arachnida</taxon>
        <taxon>Araneae</taxon>
        <taxon>Araneomorphae</taxon>
        <taxon>Entelegynae</taxon>
        <taxon>Araneoidea</taxon>
        <taxon>Araneidae</taxon>
        <taxon>Araneus</taxon>
    </lineage>
</organism>
<gene>
    <name evidence="1" type="ORF">AVEN_110450_1</name>
</gene>
<protein>
    <submittedName>
        <fullName evidence="1">Uncharacterized protein</fullName>
    </submittedName>
</protein>
<comment type="caution">
    <text evidence="1">The sequence shown here is derived from an EMBL/GenBank/DDBJ whole genome shotgun (WGS) entry which is preliminary data.</text>
</comment>
<name>A0A4Y2HZL0_ARAVE</name>
<proteinExistence type="predicted"/>
<evidence type="ECO:0000313" key="2">
    <source>
        <dbReference type="Proteomes" id="UP000499080"/>
    </source>
</evidence>
<sequence>MSANGTNVRMVSMLHESPNILKDTGFFADRSSSNGASCHQHSYGMEIIGLRPVKKVLSVVVTNPHRHRAALS</sequence>
<dbReference type="Proteomes" id="UP000499080">
    <property type="component" value="Unassembled WGS sequence"/>
</dbReference>
<accession>A0A4Y2HZL0</accession>